<dbReference type="SUPFAM" id="SSF47923">
    <property type="entry name" value="Ypt/Rab-GAP domain of gyp1p"/>
    <property type="match status" value="2"/>
</dbReference>
<comment type="caution">
    <text evidence="4">The sequence shown here is derived from an EMBL/GenBank/DDBJ whole genome shotgun (WGS) entry which is preliminary data.</text>
</comment>
<dbReference type="EMBL" id="JAGKQM010000013">
    <property type="protein sequence ID" value="KAH0889282.1"/>
    <property type="molecule type" value="Genomic_DNA"/>
</dbReference>
<evidence type="ECO:0000256" key="1">
    <source>
        <dbReference type="SAM" id="MobiDB-lite"/>
    </source>
</evidence>
<dbReference type="Pfam" id="PF00566">
    <property type="entry name" value="RabGAP-TBC"/>
    <property type="match status" value="1"/>
</dbReference>
<accession>A0ABQ8AAE3</accession>
<sequence length="896" mass="100344">MSAIDGKQSAFFTPPVLVLLLLLNVERMEGREEEQEKRDDSRFNQTLENNVQGFLKGRSVPGKALLTRSPDPPTSYHRSFSENDAGRNDHLENPLEEEVEDHSSSQKHDNTYAGKLRSSSSGKMMVQQVQNVNIGVRSSDYGRVMKFNKVLSDTTVILEKLLELAWNGVPHYMRPDVWRLLLGYAPPNSDRREAVLRRKRLEYLESVGQFYDLPDSERSDDEINMLRQIAVDCPRSVPDVSFFQQAQVQKSLERILYTAIRHPASGYVQGINDLVTPFLVIFLSEYLEGGVESWSMSDLSFERISDVEADCYWCLTKLLDGMQDHYTFAQPGIQRLVFKLKELVRRIDEPVARHMEEQGLEFLQFAFRWYNCLLIREIPYSIINRLWDTYLAEGDALPDFLVYIYASFLLTWSDELKKLDFQEMVMFLQHLPTHTWTDQELEMVLSRAFMWHSYLVHGFLLFIIWLSSFQDVASQYKVNDHSSKTTTFELANPPGTGVSGPIQISPSVIPKYESPPLPWTPPMYPTFPDTYQPKLTGKCPADFQAISSVIDTAASDCSQPFAALVGNVICCPQFVSLLHIFQGQHKSDKLVLPDAVAADCFSDIVSILVSKRANMTIPELCSVTYSNLTRGSCPVQDAAVFEKAVNGSKLLDACRTVDPLKECCKPVCQGAIMEAALAISSGGSNNNVNALNDCKNVVFSYISRKLPADKANTAFRILSSCKVNKVVKACRNAAAPSPSCCTSLNSYISGIRNQMLITNKQAIVCATVFGSMLRKGGVMTNVYELCNVDLKDFSVQAYGMQQGCLLRSYPADLIFDNTTGYSFTCDLTDNIAAPWPSSSSVSSLSLCAPEMSLPALPTSQQTHKNHGFHDEAFGALRLIIILVSVVYGAARHQNEI</sequence>
<evidence type="ECO:0000313" key="5">
    <source>
        <dbReference type="Proteomes" id="UP000824890"/>
    </source>
</evidence>
<dbReference type="PANTHER" id="PTHR33831:SF12">
    <property type="entry name" value="RAB-GAP TBC DOMAIN-CONTAINING PROTEIN"/>
    <property type="match status" value="1"/>
</dbReference>
<reference evidence="4 5" key="1">
    <citation type="submission" date="2021-05" db="EMBL/GenBank/DDBJ databases">
        <title>Genome Assembly of Synthetic Allotetraploid Brassica napus Reveals Homoeologous Exchanges between Subgenomes.</title>
        <authorList>
            <person name="Davis J.T."/>
        </authorList>
    </citation>
    <scope>NUCLEOTIDE SEQUENCE [LARGE SCALE GENOMIC DNA]</scope>
    <source>
        <strain evidence="5">cv. Da-Ae</strain>
        <tissue evidence="4">Seedling</tissue>
    </source>
</reference>
<evidence type="ECO:0000313" key="4">
    <source>
        <dbReference type="EMBL" id="KAH0889282.1"/>
    </source>
</evidence>
<feature type="chain" id="PRO_5045870391" description="Rab-GAP TBC domain-containing protein" evidence="2">
    <location>
        <begin position="31"/>
        <end position="896"/>
    </location>
</feature>
<dbReference type="Proteomes" id="UP000824890">
    <property type="component" value="Unassembled WGS sequence"/>
</dbReference>
<feature type="domain" description="Rab-GAP TBC" evidence="3">
    <location>
        <begin position="168"/>
        <end position="394"/>
    </location>
</feature>
<organism evidence="4 5">
    <name type="scientific">Brassica napus</name>
    <name type="common">Rape</name>
    <dbReference type="NCBI Taxonomy" id="3708"/>
    <lineage>
        <taxon>Eukaryota</taxon>
        <taxon>Viridiplantae</taxon>
        <taxon>Streptophyta</taxon>
        <taxon>Embryophyta</taxon>
        <taxon>Tracheophyta</taxon>
        <taxon>Spermatophyta</taxon>
        <taxon>Magnoliopsida</taxon>
        <taxon>eudicotyledons</taxon>
        <taxon>Gunneridae</taxon>
        <taxon>Pentapetalae</taxon>
        <taxon>rosids</taxon>
        <taxon>malvids</taxon>
        <taxon>Brassicales</taxon>
        <taxon>Brassicaceae</taxon>
        <taxon>Brassiceae</taxon>
        <taxon>Brassica</taxon>
    </lineage>
</organism>
<gene>
    <name evidence="4" type="ORF">HID58_051711</name>
</gene>
<feature type="compositionally biased region" description="Basic and acidic residues" evidence="1">
    <location>
        <begin position="79"/>
        <end position="93"/>
    </location>
</feature>
<dbReference type="InterPro" id="IPR043891">
    <property type="entry name" value="SPARK"/>
</dbReference>
<feature type="signal peptide" evidence="2">
    <location>
        <begin position="1"/>
        <end position="30"/>
    </location>
</feature>
<dbReference type="Gene3D" id="1.10.8.270">
    <property type="entry name" value="putative rabgap domain of human tbc1 domain family member 14 like domains"/>
    <property type="match status" value="1"/>
</dbReference>
<dbReference type="InterPro" id="IPR059003">
    <property type="entry name" value="At1g61900_C"/>
</dbReference>
<dbReference type="SMART" id="SM00164">
    <property type="entry name" value="TBC"/>
    <property type="match status" value="1"/>
</dbReference>
<keyword evidence="2" id="KW-0732">Signal</keyword>
<dbReference type="Pfam" id="PF19160">
    <property type="entry name" value="SPARK"/>
    <property type="match status" value="1"/>
</dbReference>
<dbReference type="PROSITE" id="PS50086">
    <property type="entry name" value="TBC_RABGAP"/>
    <property type="match status" value="1"/>
</dbReference>
<dbReference type="Gene3D" id="1.10.472.80">
    <property type="entry name" value="Ypt/Rab-GAP domain of gyp1p, domain 3"/>
    <property type="match status" value="1"/>
</dbReference>
<keyword evidence="5" id="KW-1185">Reference proteome</keyword>
<proteinExistence type="predicted"/>
<dbReference type="Pfam" id="PF26584">
    <property type="entry name" value="At1g61900"/>
    <property type="match status" value="1"/>
</dbReference>
<protein>
    <recommendedName>
        <fullName evidence="3">Rab-GAP TBC domain-containing protein</fullName>
    </recommendedName>
</protein>
<evidence type="ECO:0000256" key="2">
    <source>
        <dbReference type="SAM" id="SignalP"/>
    </source>
</evidence>
<dbReference type="InterPro" id="IPR000195">
    <property type="entry name" value="Rab-GAP-TBC_dom"/>
</dbReference>
<dbReference type="Gene3D" id="1.10.10.750">
    <property type="entry name" value="Ypt/Rab-GAP domain of gyp1p, domain 1"/>
    <property type="match status" value="1"/>
</dbReference>
<evidence type="ECO:0000259" key="3">
    <source>
        <dbReference type="PROSITE" id="PS50086"/>
    </source>
</evidence>
<feature type="compositionally biased region" description="Basic and acidic residues" evidence="1">
    <location>
        <begin position="101"/>
        <end position="110"/>
    </location>
</feature>
<name>A0ABQ8AAE3_BRANA</name>
<dbReference type="InterPro" id="IPR040336">
    <property type="entry name" value="At1g61900-like"/>
</dbReference>
<feature type="region of interest" description="Disordered" evidence="1">
    <location>
        <begin position="50"/>
        <end position="122"/>
    </location>
</feature>
<dbReference type="InterPro" id="IPR035969">
    <property type="entry name" value="Rab-GAP_TBC_sf"/>
</dbReference>
<dbReference type="PANTHER" id="PTHR33831">
    <property type="entry name" value="GPI-ANCHORED PROTEIN"/>
    <property type="match status" value="1"/>
</dbReference>